<evidence type="ECO:0000313" key="2">
    <source>
        <dbReference type="EMBL" id="KAB7731144.1"/>
    </source>
</evidence>
<name>A0A7J5U2F1_9BACT</name>
<gene>
    <name evidence="2" type="ORF">F5984_10055</name>
</gene>
<reference evidence="2 3" key="1">
    <citation type="submission" date="2019-10" db="EMBL/GenBank/DDBJ databases">
        <title>Rudanella paleaurantiibacter sp. nov., isolated from sludge.</title>
        <authorList>
            <person name="Xu S.Q."/>
        </authorList>
    </citation>
    <scope>NUCLEOTIDE SEQUENCE [LARGE SCALE GENOMIC DNA]</scope>
    <source>
        <strain evidence="2 3">HX-22-17</strain>
    </source>
</reference>
<feature type="chain" id="PRO_5029673050" description="Peptidase S74 domain-containing protein" evidence="1">
    <location>
        <begin position="18"/>
        <end position="405"/>
    </location>
</feature>
<keyword evidence="1" id="KW-0732">Signal</keyword>
<keyword evidence="3" id="KW-1185">Reference proteome</keyword>
<accession>A0A7J5U2F1</accession>
<dbReference type="RefSeq" id="WP_152124127.1">
    <property type="nucleotide sequence ID" value="NZ_WELI01000003.1"/>
</dbReference>
<dbReference type="Proteomes" id="UP000488299">
    <property type="component" value="Unassembled WGS sequence"/>
</dbReference>
<protein>
    <recommendedName>
        <fullName evidence="4">Peptidase S74 domain-containing protein</fullName>
    </recommendedName>
</protein>
<evidence type="ECO:0000313" key="3">
    <source>
        <dbReference type="Proteomes" id="UP000488299"/>
    </source>
</evidence>
<sequence length="405" mass="42195">MKHCPLLACLIALPGLAQDNLIINTPVAPGPGFHNVMVGLRQPTKVTNKRNVIIGYDAASSAESVENSVVIGPAAGNGGRFRNVSSSVVIGNLAGQDNRASNVVMIGQSAGRSNTGPGNIFIGSEAGSTFQGVNSILIGRFATDNDKDAPVWSNGATYIGHEVAGEDSLSTNGTYLGFKTGINFRTGDGNTFIGTEAGTGFNAPVYARGNFNTFLGYAAGGQTIRTDENVFLGFQAGYRMATGKQNVIIGARSGEKLSEFVEGLVLIGANAQAKSGIRNAAAIGANARVEASNALVLGNEVSRVGIGTNDPQNRLEIVAPTPHSSGLRLSGLTDQSPTQGGATKFLSVNAQGDVILVQNTPADLTALVERLQVLETANTALATRVQELEKRRCFICLPRKPKEKP</sequence>
<feature type="signal peptide" evidence="1">
    <location>
        <begin position="1"/>
        <end position="17"/>
    </location>
</feature>
<proteinExistence type="predicted"/>
<evidence type="ECO:0000256" key="1">
    <source>
        <dbReference type="SAM" id="SignalP"/>
    </source>
</evidence>
<evidence type="ECO:0008006" key="4">
    <source>
        <dbReference type="Google" id="ProtNLM"/>
    </source>
</evidence>
<comment type="caution">
    <text evidence="2">The sequence shown here is derived from an EMBL/GenBank/DDBJ whole genome shotgun (WGS) entry which is preliminary data.</text>
</comment>
<dbReference type="InterPro" id="IPR011049">
    <property type="entry name" value="Serralysin-like_metalloprot_C"/>
</dbReference>
<dbReference type="EMBL" id="WELI01000003">
    <property type="protein sequence ID" value="KAB7731144.1"/>
    <property type="molecule type" value="Genomic_DNA"/>
</dbReference>
<organism evidence="2 3">
    <name type="scientific">Rudanella paleaurantiibacter</name>
    <dbReference type="NCBI Taxonomy" id="2614655"/>
    <lineage>
        <taxon>Bacteria</taxon>
        <taxon>Pseudomonadati</taxon>
        <taxon>Bacteroidota</taxon>
        <taxon>Cytophagia</taxon>
        <taxon>Cytophagales</taxon>
        <taxon>Cytophagaceae</taxon>
        <taxon>Rudanella</taxon>
    </lineage>
</organism>
<dbReference type="AlphaFoldDB" id="A0A7J5U2F1"/>
<dbReference type="Gene3D" id="2.150.10.10">
    <property type="entry name" value="Serralysin-like metalloprotease, C-terminal"/>
    <property type="match status" value="1"/>
</dbReference>